<keyword evidence="2" id="KW-1185">Reference proteome</keyword>
<accession>A0A2P6RMS3</accession>
<evidence type="ECO:0000313" key="2">
    <source>
        <dbReference type="Proteomes" id="UP000238479"/>
    </source>
</evidence>
<sequence length="54" mass="5954">MMMMGFTFSSFRSAANHNQSNRGIKPKEVTNIGILLRALNVARDEVVEALSDGK</sequence>
<proteinExistence type="predicted"/>
<organism evidence="1 2">
    <name type="scientific">Rosa chinensis</name>
    <name type="common">China rose</name>
    <dbReference type="NCBI Taxonomy" id="74649"/>
    <lineage>
        <taxon>Eukaryota</taxon>
        <taxon>Viridiplantae</taxon>
        <taxon>Streptophyta</taxon>
        <taxon>Embryophyta</taxon>
        <taxon>Tracheophyta</taxon>
        <taxon>Spermatophyta</taxon>
        <taxon>Magnoliopsida</taxon>
        <taxon>eudicotyledons</taxon>
        <taxon>Gunneridae</taxon>
        <taxon>Pentapetalae</taxon>
        <taxon>rosids</taxon>
        <taxon>fabids</taxon>
        <taxon>Rosales</taxon>
        <taxon>Rosaceae</taxon>
        <taxon>Rosoideae</taxon>
        <taxon>Rosoideae incertae sedis</taxon>
        <taxon>Rosa</taxon>
    </lineage>
</organism>
<dbReference type="Proteomes" id="UP000238479">
    <property type="component" value="Chromosome 2"/>
</dbReference>
<reference evidence="1 2" key="1">
    <citation type="journal article" date="2018" name="Nat. Genet.">
        <title>The Rosa genome provides new insights in the design of modern roses.</title>
        <authorList>
            <person name="Bendahmane M."/>
        </authorList>
    </citation>
    <scope>NUCLEOTIDE SEQUENCE [LARGE SCALE GENOMIC DNA]</scope>
    <source>
        <strain evidence="2">cv. Old Blush</strain>
    </source>
</reference>
<dbReference type="EMBL" id="PDCK01000040">
    <property type="protein sequence ID" value="PRQ47691.1"/>
    <property type="molecule type" value="Genomic_DNA"/>
</dbReference>
<dbReference type="AlphaFoldDB" id="A0A2P6RMS3"/>
<dbReference type="Gramene" id="PRQ47691">
    <property type="protein sequence ID" value="PRQ47691"/>
    <property type="gene ID" value="RchiOBHm_Chr2g0102481"/>
</dbReference>
<gene>
    <name evidence="1" type="ORF">RchiOBHm_Chr2g0102481</name>
</gene>
<protein>
    <submittedName>
        <fullName evidence="1">Uncharacterized protein</fullName>
    </submittedName>
</protein>
<evidence type="ECO:0000313" key="1">
    <source>
        <dbReference type="EMBL" id="PRQ47691.1"/>
    </source>
</evidence>
<comment type="caution">
    <text evidence="1">The sequence shown here is derived from an EMBL/GenBank/DDBJ whole genome shotgun (WGS) entry which is preliminary data.</text>
</comment>
<name>A0A2P6RMS3_ROSCH</name>